<feature type="non-terminal residue" evidence="2">
    <location>
        <position position="131"/>
    </location>
</feature>
<feature type="transmembrane region" description="Helical" evidence="1">
    <location>
        <begin position="56"/>
        <end position="74"/>
    </location>
</feature>
<proteinExistence type="predicted"/>
<accession>A0A0H5REQ5</accession>
<reference evidence="2" key="1">
    <citation type="submission" date="2015-04" db="EMBL/GenBank/DDBJ databases">
        <title>The genome sequence of the plant pathogenic Rhizarian Plasmodiophora brassicae reveals insights in its biotrophic life cycle and the origin of chitin synthesis.</title>
        <authorList>
            <person name="Schwelm A."/>
            <person name="Fogelqvist J."/>
            <person name="Knaust A."/>
            <person name="Julke S."/>
            <person name="Lilja T."/>
            <person name="Dhandapani V."/>
            <person name="Bonilla-Rosso G."/>
            <person name="Karlsson M."/>
            <person name="Shevchenko A."/>
            <person name="Choi S.R."/>
            <person name="Kim H.G."/>
            <person name="Park J.Y."/>
            <person name="Lim Y.P."/>
            <person name="Ludwig-Muller J."/>
            <person name="Dixelius C."/>
        </authorList>
    </citation>
    <scope>NUCLEOTIDE SEQUENCE</scope>
    <source>
        <tissue evidence="2">Potato root galls</tissue>
    </source>
</reference>
<keyword evidence="1" id="KW-0812">Transmembrane</keyword>
<name>A0A0H5REQ5_9EUKA</name>
<dbReference type="AlphaFoldDB" id="A0A0H5REQ5"/>
<feature type="transmembrane region" description="Helical" evidence="1">
    <location>
        <begin position="95"/>
        <end position="116"/>
    </location>
</feature>
<organism evidence="2">
    <name type="scientific">Spongospora subterranea</name>
    <dbReference type="NCBI Taxonomy" id="70186"/>
    <lineage>
        <taxon>Eukaryota</taxon>
        <taxon>Sar</taxon>
        <taxon>Rhizaria</taxon>
        <taxon>Endomyxa</taxon>
        <taxon>Phytomyxea</taxon>
        <taxon>Plasmodiophorida</taxon>
        <taxon>Plasmodiophoridae</taxon>
        <taxon>Spongospora</taxon>
    </lineage>
</organism>
<sequence>PRKPKYENSHVRYGYRSRPSISNQYRPVSVDFFPSRPSLFHSQYHGDITNVLPESYGLPNALTFLLSVFFYLSIQKLPLYFSLKKLVPMLPFYELFLYLPGKIVCELILVVVRGSYCSQKTVHNCDQHERC</sequence>
<keyword evidence="1" id="KW-0472">Membrane</keyword>
<dbReference type="EMBL" id="HACM01012258">
    <property type="protein sequence ID" value="CRZ12700.1"/>
    <property type="molecule type" value="Transcribed_RNA"/>
</dbReference>
<keyword evidence="1" id="KW-1133">Transmembrane helix</keyword>
<evidence type="ECO:0000256" key="1">
    <source>
        <dbReference type="SAM" id="Phobius"/>
    </source>
</evidence>
<protein>
    <submittedName>
        <fullName evidence="2">Uncharacterized protein</fullName>
    </submittedName>
</protein>
<feature type="non-terminal residue" evidence="2">
    <location>
        <position position="1"/>
    </location>
</feature>
<evidence type="ECO:0000313" key="2">
    <source>
        <dbReference type="EMBL" id="CRZ12700.1"/>
    </source>
</evidence>